<evidence type="ECO:0000256" key="4">
    <source>
        <dbReference type="ARBA" id="ARBA00023239"/>
    </source>
</evidence>
<comment type="pathway">
    <text evidence="1 8">Amino-acid degradation; L-histidine degradation into L-glutamate; N-formimidoyl-L-glutamate from L-histidine: step 1/3.</text>
</comment>
<accession>A0A7K1GAS7</accession>
<dbReference type="SUPFAM" id="SSF48557">
    <property type="entry name" value="L-aspartase-like"/>
    <property type="match status" value="1"/>
</dbReference>
<dbReference type="RefSeq" id="WP_155087686.1">
    <property type="nucleotide sequence ID" value="NZ_WJYA01000002.1"/>
</dbReference>
<keyword evidence="3 8" id="KW-0369">Histidine metabolism</keyword>
<dbReference type="EMBL" id="WJYA01000002">
    <property type="protein sequence ID" value="MTE25488.1"/>
    <property type="molecule type" value="Genomic_DNA"/>
</dbReference>
<dbReference type="Gene3D" id="1.10.275.10">
    <property type="entry name" value="Fumarase/aspartase (N-terminal domain)"/>
    <property type="match status" value="1"/>
</dbReference>
<dbReference type="GO" id="GO:0004397">
    <property type="term" value="F:histidine ammonia-lyase activity"/>
    <property type="evidence" value="ECO:0007669"/>
    <property type="project" value="UniProtKB-UniRule"/>
</dbReference>
<dbReference type="InterPro" id="IPR008948">
    <property type="entry name" value="L-Aspartase-like"/>
</dbReference>
<evidence type="ECO:0000256" key="7">
    <source>
        <dbReference type="RuleBase" id="RU003954"/>
    </source>
</evidence>
<reference evidence="10 11" key="1">
    <citation type="submission" date="2019-11" db="EMBL/GenBank/DDBJ databases">
        <title>Winogradskyella ouciana sp. nov., isolated from the hadal seawater of the Mariana Trench.</title>
        <authorList>
            <person name="Liu R."/>
        </authorList>
    </citation>
    <scope>NUCLEOTIDE SEQUENCE [LARGE SCALE GENOMIC DNA]</scope>
    <source>
        <strain evidence="10 11">ZXX205</strain>
    </source>
</reference>
<dbReference type="GO" id="GO:0019557">
    <property type="term" value="P:L-histidine catabolic process to glutamate and formate"/>
    <property type="evidence" value="ECO:0007669"/>
    <property type="project" value="UniProtKB-UniPathway"/>
</dbReference>
<dbReference type="CDD" id="cd00332">
    <property type="entry name" value="PAL-HAL"/>
    <property type="match status" value="1"/>
</dbReference>
<comment type="subcellular location">
    <subcellularLocation>
        <location evidence="9">Cytoplasm</location>
    </subcellularLocation>
</comment>
<keyword evidence="11" id="KW-1185">Reference proteome</keyword>
<organism evidence="10 11">
    <name type="scientific">Winogradskyella ouciana</name>
    <dbReference type="NCBI Taxonomy" id="2608631"/>
    <lineage>
        <taxon>Bacteria</taxon>
        <taxon>Pseudomonadati</taxon>
        <taxon>Bacteroidota</taxon>
        <taxon>Flavobacteriia</taxon>
        <taxon>Flavobacteriales</taxon>
        <taxon>Flavobacteriaceae</taxon>
        <taxon>Winogradskyella</taxon>
    </lineage>
</organism>
<dbReference type="InterPro" id="IPR005921">
    <property type="entry name" value="HutH"/>
</dbReference>
<dbReference type="NCBIfam" id="NF006871">
    <property type="entry name" value="PRK09367.1"/>
    <property type="match status" value="1"/>
</dbReference>
<comment type="caution">
    <text evidence="10">The sequence shown here is derived from an EMBL/GenBank/DDBJ whole genome shotgun (WGS) entry which is preliminary data.</text>
</comment>
<dbReference type="FunFam" id="1.20.200.10:FF:000003">
    <property type="entry name" value="Histidine ammonia-lyase"/>
    <property type="match status" value="1"/>
</dbReference>
<evidence type="ECO:0000256" key="5">
    <source>
        <dbReference type="ARBA" id="ARBA00049269"/>
    </source>
</evidence>
<evidence type="ECO:0000256" key="1">
    <source>
        <dbReference type="ARBA" id="ARBA00005113"/>
    </source>
</evidence>
<dbReference type="FunFam" id="1.10.275.10:FF:000005">
    <property type="entry name" value="Histidine ammonia-lyase"/>
    <property type="match status" value="1"/>
</dbReference>
<evidence type="ECO:0000256" key="8">
    <source>
        <dbReference type="RuleBase" id="RU004479"/>
    </source>
</evidence>
<dbReference type="GO" id="GO:0005737">
    <property type="term" value="C:cytoplasm"/>
    <property type="evidence" value="ECO:0007669"/>
    <property type="project" value="UniProtKB-SubCell"/>
</dbReference>
<dbReference type="AlphaFoldDB" id="A0A7K1GAS7"/>
<comment type="catalytic activity">
    <reaction evidence="5 8">
        <text>L-histidine = trans-urocanate + NH4(+)</text>
        <dbReference type="Rhea" id="RHEA:21232"/>
        <dbReference type="ChEBI" id="CHEBI:17771"/>
        <dbReference type="ChEBI" id="CHEBI:28938"/>
        <dbReference type="ChEBI" id="CHEBI:57595"/>
        <dbReference type="EC" id="4.3.1.3"/>
    </reaction>
</comment>
<dbReference type="Proteomes" id="UP000447545">
    <property type="component" value="Unassembled WGS sequence"/>
</dbReference>
<name>A0A7K1GAS7_9FLAO</name>
<comment type="similarity">
    <text evidence="7">Belongs to the PAL/histidase family.</text>
</comment>
<sequence length="511" mass="56899">MDNYHIISSETIDIVTIYNIFKENKKLKLSQKSIDKITACKAYLYEKLANNKKPIYGINTGFGSLYNVKISNEDLTKLQENLVMSHACGTGDRVPESIVKVMLLLKIQSLSYGHSGVQLKTIERLIDFFNNDIFPFVFTQGSLGASGDLAPLAHLALPLLGKGSVVHNGENFEASELLTRFGWEPIKLEAKEGLALLNGTQFMSAYGVYLLLMSHKTSYMADIIASISLDAFDGRLDPFHDLVHDVRPHPGQRKVARRFSELLEGSELINREKEHVQDPYSFRCIPQVHGATKDTLDFVEKVILTEINAVTDNPNIFPDEDMIISGGNFHGQPLALALDYLKIAMAEIGNISERRIFQLVSGLRGLPAFLVDNPGLNSGFMIPQYTAASIVSANKQLASPASVDSIVSSNGQEDHVSMGANAATQAHTLIKNVERIIAIELMNASQALEFRRPLKTSPLLESFLEHYRKVVPFIKEDQVLHNDIEASIRFIKEVDIEVEELFLNNYGVEKH</sequence>
<dbReference type="InterPro" id="IPR001106">
    <property type="entry name" value="Aromatic_Lyase"/>
</dbReference>
<dbReference type="Pfam" id="PF00221">
    <property type="entry name" value="Lyase_aromatic"/>
    <property type="match status" value="1"/>
</dbReference>
<dbReference type="Gene3D" id="1.20.200.10">
    <property type="entry name" value="Fumarase/aspartase (Central domain)"/>
    <property type="match status" value="1"/>
</dbReference>
<dbReference type="PANTHER" id="PTHR10362">
    <property type="entry name" value="HISTIDINE AMMONIA-LYASE"/>
    <property type="match status" value="1"/>
</dbReference>
<protein>
    <recommendedName>
        <fullName evidence="2 6">Histidine ammonia-lyase</fullName>
        <ecNumber evidence="2 6">4.3.1.3</ecNumber>
    </recommendedName>
</protein>
<gene>
    <name evidence="10" type="primary">hutH</name>
    <name evidence="10" type="ORF">F1003_00965</name>
</gene>
<dbReference type="InterPro" id="IPR022313">
    <property type="entry name" value="Phe/His_NH3-lyase_AS"/>
</dbReference>
<evidence type="ECO:0000256" key="3">
    <source>
        <dbReference type="ARBA" id="ARBA00022808"/>
    </source>
</evidence>
<evidence type="ECO:0000256" key="9">
    <source>
        <dbReference type="RuleBase" id="RU004480"/>
    </source>
</evidence>
<proteinExistence type="inferred from homology"/>
<evidence type="ECO:0000256" key="6">
    <source>
        <dbReference type="NCBIfam" id="TIGR01225"/>
    </source>
</evidence>
<dbReference type="InterPro" id="IPR024083">
    <property type="entry name" value="Fumarase/histidase_N"/>
</dbReference>
<dbReference type="GO" id="GO:0019556">
    <property type="term" value="P:L-histidine catabolic process to glutamate and formamide"/>
    <property type="evidence" value="ECO:0007669"/>
    <property type="project" value="UniProtKB-UniPathway"/>
</dbReference>
<evidence type="ECO:0000313" key="11">
    <source>
        <dbReference type="Proteomes" id="UP000447545"/>
    </source>
</evidence>
<evidence type="ECO:0000256" key="2">
    <source>
        <dbReference type="ARBA" id="ARBA00012994"/>
    </source>
</evidence>
<keyword evidence="4 7" id="KW-0456">Lyase</keyword>
<dbReference type="EC" id="4.3.1.3" evidence="2 6"/>
<evidence type="ECO:0000313" key="10">
    <source>
        <dbReference type="EMBL" id="MTE25488.1"/>
    </source>
</evidence>
<dbReference type="UniPathway" id="UPA00379">
    <property type="reaction ID" value="UER00549"/>
</dbReference>
<dbReference type="PROSITE" id="PS00488">
    <property type="entry name" value="PAL_HISTIDASE"/>
    <property type="match status" value="1"/>
</dbReference>
<dbReference type="NCBIfam" id="TIGR01225">
    <property type="entry name" value="hutH"/>
    <property type="match status" value="1"/>
</dbReference>